<dbReference type="InterPro" id="IPR012340">
    <property type="entry name" value="NA-bd_OB-fold"/>
</dbReference>
<dbReference type="GO" id="GO:0003910">
    <property type="term" value="F:DNA ligase (ATP) activity"/>
    <property type="evidence" value="ECO:0007669"/>
    <property type="project" value="UniProtKB-EC"/>
</dbReference>
<evidence type="ECO:0000256" key="2">
    <source>
        <dbReference type="ARBA" id="ARBA00022598"/>
    </source>
</evidence>
<evidence type="ECO:0000313" key="9">
    <source>
        <dbReference type="Proteomes" id="UP000226106"/>
    </source>
</evidence>
<evidence type="ECO:0000256" key="4">
    <source>
        <dbReference type="ARBA" id="ARBA00022763"/>
    </source>
</evidence>
<dbReference type="PANTHER" id="PTHR47810:SF1">
    <property type="entry name" value="DNA LIGASE B"/>
    <property type="match status" value="1"/>
</dbReference>
<keyword evidence="2 8" id="KW-0436">Ligase</keyword>
<dbReference type="Pfam" id="PF14743">
    <property type="entry name" value="DNA_ligase_OB_2"/>
    <property type="match status" value="1"/>
</dbReference>
<evidence type="ECO:0000259" key="7">
    <source>
        <dbReference type="PROSITE" id="PS50160"/>
    </source>
</evidence>
<dbReference type="GO" id="GO:0006260">
    <property type="term" value="P:DNA replication"/>
    <property type="evidence" value="ECO:0007669"/>
    <property type="project" value="UniProtKB-KW"/>
</dbReference>
<dbReference type="CDD" id="cd07896">
    <property type="entry name" value="Adenylation_kDNA_ligase_like"/>
    <property type="match status" value="1"/>
</dbReference>
<dbReference type="Pfam" id="PF01068">
    <property type="entry name" value="DNA_ligase_A_M"/>
    <property type="match status" value="1"/>
</dbReference>
<accession>A0A9X7ASQ1</accession>
<dbReference type="Gene3D" id="2.40.50.140">
    <property type="entry name" value="Nucleic acid-binding proteins"/>
    <property type="match status" value="1"/>
</dbReference>
<dbReference type="Gene3D" id="3.30.470.30">
    <property type="entry name" value="DNA ligase/mRNA capping enzyme"/>
    <property type="match status" value="1"/>
</dbReference>
<keyword evidence="3" id="KW-0235">DNA replication</keyword>
<proteinExistence type="predicted"/>
<gene>
    <name evidence="8" type="ORF">COK72_02365</name>
</gene>
<dbReference type="PANTHER" id="PTHR47810">
    <property type="entry name" value="DNA LIGASE"/>
    <property type="match status" value="1"/>
</dbReference>
<dbReference type="InterPro" id="IPR012310">
    <property type="entry name" value="DNA_ligase_ATP-dep_cent"/>
</dbReference>
<feature type="domain" description="ATP-dependent DNA ligase family profile" evidence="7">
    <location>
        <begin position="236"/>
        <end position="378"/>
    </location>
</feature>
<dbReference type="SUPFAM" id="SSF50249">
    <property type="entry name" value="Nucleic acid-binding proteins"/>
    <property type="match status" value="1"/>
</dbReference>
<name>A0A9X7ASQ1_BACTU</name>
<dbReference type="GO" id="GO:0005524">
    <property type="term" value="F:ATP binding"/>
    <property type="evidence" value="ECO:0007669"/>
    <property type="project" value="InterPro"/>
</dbReference>
<evidence type="ECO:0000256" key="5">
    <source>
        <dbReference type="ARBA" id="ARBA00023204"/>
    </source>
</evidence>
<dbReference type="SUPFAM" id="SSF56091">
    <property type="entry name" value="DNA ligase/mRNA capping enzyme, catalytic domain"/>
    <property type="match status" value="1"/>
</dbReference>
<evidence type="ECO:0000256" key="1">
    <source>
        <dbReference type="ARBA" id="ARBA00001968"/>
    </source>
</evidence>
<dbReference type="AlphaFoldDB" id="A0A9X7ASQ1"/>
<sequence length="433" mass="49610">MENVIEILERIKADSSRTVKETILKQHKDNEELRYVLDFLYNPYVITGLSKKKVNKKLSTERFLELPTEHKFENGLDVLEYLKAHNSGRDSDIAVVQYFLGTLMIPSEIVFFKELFTKSFKSGITAKTINKAFGEKFIPEFNVQLAKAYSDEARKLTGEFAVTEKLDGNRVVCVKENGTIKFFTRQGQPVLDLVEITAEIALLPEGFVYDGELLLKNEEGLSSDDLFRATQKVVRKDGEKLGLTFHIFDILTAGEFHEGRSKVIYKKRRKKLMEIFKSTFVQFKHLELVPLLYVGSDKEMIAHYLDQMIAENKEGVMVNRVDGVYECKRTSNLLKVKKMHTVDLTILRIEEGDGKNKGKLGAMVVDYKGFEVGVGSGFTDAERVDFWFNQEDYIGKIAEVQFFEESTNQDGGISLRFPVFRTIRTDKDEPSYI</sequence>
<comment type="caution">
    <text evidence="8">The sequence shown here is derived from an EMBL/GenBank/DDBJ whole genome shotgun (WGS) entry which is preliminary data.</text>
</comment>
<dbReference type="EMBL" id="NVCO01000007">
    <property type="protein sequence ID" value="PFT50872.1"/>
    <property type="molecule type" value="Genomic_DNA"/>
</dbReference>
<comment type="cofactor">
    <cofactor evidence="1">
        <name>a divalent metal cation</name>
        <dbReference type="ChEBI" id="CHEBI:60240"/>
    </cofactor>
</comment>
<dbReference type="Proteomes" id="UP000226106">
    <property type="component" value="Unassembled WGS sequence"/>
</dbReference>
<keyword evidence="4" id="KW-0227">DNA damage</keyword>
<evidence type="ECO:0000256" key="3">
    <source>
        <dbReference type="ARBA" id="ARBA00022705"/>
    </source>
</evidence>
<dbReference type="InterPro" id="IPR050326">
    <property type="entry name" value="NAD_dep_DNA_ligaseB"/>
</dbReference>
<dbReference type="CDD" id="cd08041">
    <property type="entry name" value="OBF_kDNA_ligase_like"/>
    <property type="match status" value="1"/>
</dbReference>
<organism evidence="8 9">
    <name type="scientific">Bacillus thuringiensis</name>
    <dbReference type="NCBI Taxonomy" id="1428"/>
    <lineage>
        <taxon>Bacteria</taxon>
        <taxon>Bacillati</taxon>
        <taxon>Bacillota</taxon>
        <taxon>Bacilli</taxon>
        <taxon>Bacillales</taxon>
        <taxon>Bacillaceae</taxon>
        <taxon>Bacillus</taxon>
        <taxon>Bacillus cereus group</taxon>
    </lineage>
</organism>
<reference evidence="8 9" key="1">
    <citation type="submission" date="2017-09" db="EMBL/GenBank/DDBJ databases">
        <title>Large-scale bioinformatics analysis of Bacillus genomes uncovers conserved roles of natural products in bacterial physiology.</title>
        <authorList>
            <consortium name="Agbiome Team Llc"/>
            <person name="Bleich R.M."/>
            <person name="Grubbs K.J."/>
            <person name="Santa Maria K.C."/>
            <person name="Allen S.E."/>
            <person name="Farag S."/>
            <person name="Shank E.A."/>
            <person name="Bowers A."/>
        </authorList>
    </citation>
    <scope>NUCLEOTIDE SEQUENCE [LARGE SCALE GENOMIC DNA]</scope>
    <source>
        <strain evidence="8 9">AFS065400</strain>
    </source>
</reference>
<evidence type="ECO:0000313" key="8">
    <source>
        <dbReference type="EMBL" id="PFT50872.1"/>
    </source>
</evidence>
<dbReference type="PROSITE" id="PS50160">
    <property type="entry name" value="DNA_LIGASE_A3"/>
    <property type="match status" value="1"/>
</dbReference>
<comment type="catalytic activity">
    <reaction evidence="6">
        <text>ATP + (deoxyribonucleotide)n-3'-hydroxyl + 5'-phospho-(deoxyribonucleotide)m = (deoxyribonucleotide)n+m + AMP + diphosphate.</text>
        <dbReference type="EC" id="6.5.1.1"/>
    </reaction>
</comment>
<keyword evidence="5" id="KW-0234">DNA repair</keyword>
<dbReference type="InterPro" id="IPR029319">
    <property type="entry name" value="DNA_ligase_OB"/>
</dbReference>
<evidence type="ECO:0000256" key="6">
    <source>
        <dbReference type="ARBA" id="ARBA00034003"/>
    </source>
</evidence>
<dbReference type="GO" id="GO:0006310">
    <property type="term" value="P:DNA recombination"/>
    <property type="evidence" value="ECO:0007669"/>
    <property type="project" value="InterPro"/>
</dbReference>
<dbReference type="RefSeq" id="WP_098640153.1">
    <property type="nucleotide sequence ID" value="NZ_NVCO01000007.1"/>
</dbReference>
<dbReference type="GO" id="GO:0006281">
    <property type="term" value="P:DNA repair"/>
    <property type="evidence" value="ECO:0007669"/>
    <property type="project" value="UniProtKB-KW"/>
</dbReference>
<protein>
    <submittedName>
        <fullName evidence="8">ATP-dependent DNA ligase</fullName>
    </submittedName>
</protein>